<evidence type="ECO:0000256" key="8">
    <source>
        <dbReference type="ARBA" id="ARBA00023002"/>
    </source>
</evidence>
<evidence type="ECO:0000256" key="7">
    <source>
        <dbReference type="ARBA" id="ARBA00022989"/>
    </source>
</evidence>
<reference evidence="15 16" key="1">
    <citation type="submission" date="2017-06" db="EMBL/GenBank/DDBJ databases">
        <title>Genome sequencing of cyanobaciteial culture collection at National Institute for Environmental Studies (NIES).</title>
        <authorList>
            <person name="Hirose Y."/>
            <person name="Shimura Y."/>
            <person name="Fujisawa T."/>
            <person name="Nakamura Y."/>
            <person name="Kawachi M."/>
        </authorList>
    </citation>
    <scope>NUCLEOTIDE SEQUENCE [LARGE SCALE GENOMIC DNA]</scope>
    <source>
        <strain evidence="15 16">NIES-21</strain>
    </source>
</reference>
<dbReference type="Proteomes" id="UP000218287">
    <property type="component" value="Chromosome"/>
</dbReference>
<keyword evidence="11 13" id="KW-0472">Membrane</keyword>
<comment type="similarity">
    <text evidence="3">Belongs to the fatty acid desaturase type 2 family.</text>
</comment>
<evidence type="ECO:0000256" key="5">
    <source>
        <dbReference type="ARBA" id="ARBA00022692"/>
    </source>
</evidence>
<evidence type="ECO:0000256" key="1">
    <source>
        <dbReference type="ARBA" id="ARBA00001954"/>
    </source>
</evidence>
<keyword evidence="4" id="KW-0444">Lipid biosynthesis</keyword>
<feature type="transmembrane region" description="Helical" evidence="13">
    <location>
        <begin position="163"/>
        <end position="189"/>
    </location>
</feature>
<keyword evidence="9" id="KW-0408">Iron</keyword>
<evidence type="ECO:0000256" key="10">
    <source>
        <dbReference type="ARBA" id="ARBA00023098"/>
    </source>
</evidence>
<dbReference type="OrthoDB" id="19906at2"/>
<keyword evidence="16" id="KW-1185">Reference proteome</keyword>
<evidence type="ECO:0000256" key="3">
    <source>
        <dbReference type="ARBA" id="ARBA00008749"/>
    </source>
</evidence>
<feature type="domain" description="Fatty acid desaturase" evidence="14">
    <location>
        <begin position="42"/>
        <end position="259"/>
    </location>
</feature>
<evidence type="ECO:0000313" key="15">
    <source>
        <dbReference type="EMBL" id="BAY14636.1"/>
    </source>
</evidence>
<dbReference type="PANTHER" id="PTHR11351:SF31">
    <property type="entry name" value="DESATURASE 1, ISOFORM A-RELATED"/>
    <property type="match status" value="1"/>
</dbReference>
<keyword evidence="6" id="KW-0276">Fatty acid metabolism</keyword>
<evidence type="ECO:0000313" key="16">
    <source>
        <dbReference type="Proteomes" id="UP000218287"/>
    </source>
</evidence>
<evidence type="ECO:0000259" key="14">
    <source>
        <dbReference type="Pfam" id="PF00487"/>
    </source>
</evidence>
<proteinExistence type="inferred from homology"/>
<dbReference type="EMBL" id="AP018174">
    <property type="protein sequence ID" value="BAY14636.1"/>
    <property type="molecule type" value="Genomic_DNA"/>
</dbReference>
<dbReference type="PANTHER" id="PTHR11351">
    <property type="entry name" value="ACYL-COA DESATURASE"/>
    <property type="match status" value="1"/>
</dbReference>
<protein>
    <submittedName>
        <fullName evidence="15">Fatty acid desaturase</fullName>
    </submittedName>
</protein>
<comment type="subcellular location">
    <subcellularLocation>
        <location evidence="2">Membrane</location>
        <topology evidence="2">Multi-pass membrane protein</topology>
    </subcellularLocation>
</comment>
<dbReference type="GO" id="GO:0016020">
    <property type="term" value="C:membrane"/>
    <property type="evidence" value="ECO:0007669"/>
    <property type="project" value="UniProtKB-SubCell"/>
</dbReference>
<evidence type="ECO:0000256" key="6">
    <source>
        <dbReference type="ARBA" id="ARBA00022832"/>
    </source>
</evidence>
<dbReference type="CDD" id="cd03505">
    <property type="entry name" value="Delta9-FADS-like"/>
    <property type="match status" value="1"/>
</dbReference>
<keyword evidence="12" id="KW-0275">Fatty acid biosynthesis</keyword>
<name>A0A1Z4GBD4_9CYAN</name>
<comment type="cofactor">
    <cofactor evidence="1">
        <name>Fe(2+)</name>
        <dbReference type="ChEBI" id="CHEBI:29033"/>
    </cofactor>
</comment>
<accession>A0A1Z4GBD4</accession>
<dbReference type="GO" id="GO:0006633">
    <property type="term" value="P:fatty acid biosynthetic process"/>
    <property type="evidence" value="ECO:0007669"/>
    <property type="project" value="UniProtKB-KW"/>
</dbReference>
<sequence>MTAKYLAVAPETGNSPRLRWVNVAFFATIHALALLAPWFFSWSALGLLVFLHWLFGSIGICLGYHRLLSHRSFQVPKWLEYAIALIGALALQGGPIFWIGGHRQHHAHTEDINLDPYSAKRGFWWSHLLWIMYPRSEFFDYEIYKKYAPDLERQPYYRWLDRYFLLLQIPLGIFLYALGGWPFVVYGMFVRAVLLWHSTWFVNSASHIWGYRTFDANDEARNLWWVSLLTHGEGWHNNHHTFPHVAKAGFQWWEIDITWWSIKALKALGLAKKVILPPSQIARQR</sequence>
<dbReference type="InterPro" id="IPR015876">
    <property type="entry name" value="Acyl-CoA_DS"/>
</dbReference>
<feature type="transmembrane region" description="Helical" evidence="13">
    <location>
        <begin position="20"/>
        <end position="40"/>
    </location>
</feature>
<dbReference type="AlphaFoldDB" id="A0A1Z4GBD4"/>
<evidence type="ECO:0000256" key="9">
    <source>
        <dbReference type="ARBA" id="ARBA00023004"/>
    </source>
</evidence>
<evidence type="ECO:0000256" key="13">
    <source>
        <dbReference type="SAM" id="Phobius"/>
    </source>
</evidence>
<keyword evidence="7 13" id="KW-1133">Transmembrane helix</keyword>
<keyword evidence="8" id="KW-0560">Oxidoreductase</keyword>
<evidence type="ECO:0000256" key="4">
    <source>
        <dbReference type="ARBA" id="ARBA00022516"/>
    </source>
</evidence>
<keyword evidence="10" id="KW-0443">Lipid metabolism</keyword>
<feature type="transmembrane region" description="Helical" evidence="13">
    <location>
        <begin position="46"/>
        <end position="67"/>
    </location>
</feature>
<evidence type="ECO:0000256" key="11">
    <source>
        <dbReference type="ARBA" id="ARBA00023136"/>
    </source>
</evidence>
<evidence type="ECO:0000256" key="2">
    <source>
        <dbReference type="ARBA" id="ARBA00004141"/>
    </source>
</evidence>
<feature type="transmembrane region" description="Helical" evidence="13">
    <location>
        <begin position="79"/>
        <end position="99"/>
    </location>
</feature>
<dbReference type="InterPro" id="IPR005804">
    <property type="entry name" value="FA_desaturase_dom"/>
</dbReference>
<dbReference type="GO" id="GO:0016717">
    <property type="term" value="F:oxidoreductase activity, acting on paired donors, with oxidation of a pair of donors resulting in the reduction of molecular oxygen to two molecules of water"/>
    <property type="evidence" value="ECO:0007669"/>
    <property type="project" value="InterPro"/>
</dbReference>
<keyword evidence="5 13" id="KW-0812">Transmembrane</keyword>
<dbReference type="PRINTS" id="PR00075">
    <property type="entry name" value="FACDDSATRASE"/>
</dbReference>
<dbReference type="Pfam" id="PF00487">
    <property type="entry name" value="FA_desaturase"/>
    <property type="match status" value="1"/>
</dbReference>
<organism evidence="15 16">
    <name type="scientific">Anabaenopsis circularis NIES-21</name>
    <dbReference type="NCBI Taxonomy" id="1085406"/>
    <lineage>
        <taxon>Bacteria</taxon>
        <taxon>Bacillati</taxon>
        <taxon>Cyanobacteriota</taxon>
        <taxon>Cyanophyceae</taxon>
        <taxon>Nostocales</taxon>
        <taxon>Nodulariaceae</taxon>
        <taxon>Anabaenopsis</taxon>
    </lineage>
</organism>
<gene>
    <name evidence="15" type="ORF">NIES21_03930</name>
</gene>
<evidence type="ECO:0000256" key="12">
    <source>
        <dbReference type="ARBA" id="ARBA00023160"/>
    </source>
</evidence>